<dbReference type="EMBL" id="JAYMYQ010000005">
    <property type="protein sequence ID" value="KAK7329712.1"/>
    <property type="molecule type" value="Genomic_DNA"/>
</dbReference>
<accession>A0AAN9L571</accession>
<feature type="compositionally biased region" description="Basic and acidic residues" evidence="1">
    <location>
        <begin position="73"/>
        <end position="88"/>
    </location>
</feature>
<proteinExistence type="predicted"/>
<protein>
    <submittedName>
        <fullName evidence="2">Uncharacterized protein</fullName>
    </submittedName>
</protein>
<sequence>MHFHALLYNVSSNQQLALWAANLIFIFQIDHIMSSSVFLLYCLLTISLYSLSQHTSYSLNVTPTRKLSMSAPVKDHEHHEAQGADKAMESTLTKEDAMTLEYTSNSYSPHDLVYHIDYHGVTTHPTPKHPKP</sequence>
<evidence type="ECO:0000313" key="2">
    <source>
        <dbReference type="EMBL" id="KAK7329712.1"/>
    </source>
</evidence>
<keyword evidence="3" id="KW-1185">Reference proteome</keyword>
<name>A0AAN9L571_CANGL</name>
<evidence type="ECO:0000313" key="3">
    <source>
        <dbReference type="Proteomes" id="UP001367508"/>
    </source>
</evidence>
<feature type="region of interest" description="Disordered" evidence="1">
    <location>
        <begin position="69"/>
        <end position="88"/>
    </location>
</feature>
<evidence type="ECO:0000256" key="1">
    <source>
        <dbReference type="SAM" id="MobiDB-lite"/>
    </source>
</evidence>
<reference evidence="2 3" key="1">
    <citation type="submission" date="2024-01" db="EMBL/GenBank/DDBJ databases">
        <title>The genomes of 5 underutilized Papilionoideae crops provide insights into root nodulation and disease resistanc.</title>
        <authorList>
            <person name="Jiang F."/>
        </authorList>
    </citation>
    <scope>NUCLEOTIDE SEQUENCE [LARGE SCALE GENOMIC DNA]</scope>
    <source>
        <strain evidence="2">LVBAO_FW01</strain>
        <tissue evidence="2">Leaves</tissue>
    </source>
</reference>
<comment type="caution">
    <text evidence="2">The sequence shown here is derived from an EMBL/GenBank/DDBJ whole genome shotgun (WGS) entry which is preliminary data.</text>
</comment>
<organism evidence="2 3">
    <name type="scientific">Canavalia gladiata</name>
    <name type="common">Sword bean</name>
    <name type="synonym">Dolichos gladiatus</name>
    <dbReference type="NCBI Taxonomy" id="3824"/>
    <lineage>
        <taxon>Eukaryota</taxon>
        <taxon>Viridiplantae</taxon>
        <taxon>Streptophyta</taxon>
        <taxon>Embryophyta</taxon>
        <taxon>Tracheophyta</taxon>
        <taxon>Spermatophyta</taxon>
        <taxon>Magnoliopsida</taxon>
        <taxon>eudicotyledons</taxon>
        <taxon>Gunneridae</taxon>
        <taxon>Pentapetalae</taxon>
        <taxon>rosids</taxon>
        <taxon>fabids</taxon>
        <taxon>Fabales</taxon>
        <taxon>Fabaceae</taxon>
        <taxon>Papilionoideae</taxon>
        <taxon>50 kb inversion clade</taxon>
        <taxon>NPAAA clade</taxon>
        <taxon>indigoferoid/millettioid clade</taxon>
        <taxon>Phaseoleae</taxon>
        <taxon>Canavalia</taxon>
    </lineage>
</organism>
<dbReference type="AlphaFoldDB" id="A0AAN9L571"/>
<dbReference type="Proteomes" id="UP001367508">
    <property type="component" value="Unassembled WGS sequence"/>
</dbReference>
<gene>
    <name evidence="2" type="ORF">VNO77_23887</name>
</gene>